<feature type="compositionally biased region" description="Acidic residues" evidence="6">
    <location>
        <begin position="566"/>
        <end position="576"/>
    </location>
</feature>
<keyword evidence="3 5" id="KW-0378">Hydrolase</keyword>
<dbReference type="SUPFAM" id="SSF81606">
    <property type="entry name" value="PP2C-like"/>
    <property type="match status" value="1"/>
</dbReference>
<dbReference type="EMBL" id="CAMXCT010006611">
    <property type="protein sequence ID" value="CAI4016928.1"/>
    <property type="molecule type" value="Genomic_DNA"/>
</dbReference>
<dbReference type="PROSITE" id="PS51746">
    <property type="entry name" value="PPM_2"/>
    <property type="match status" value="1"/>
</dbReference>
<evidence type="ECO:0000256" key="3">
    <source>
        <dbReference type="ARBA" id="ARBA00022801"/>
    </source>
</evidence>
<dbReference type="GO" id="GO:0016020">
    <property type="term" value="C:membrane"/>
    <property type="evidence" value="ECO:0007669"/>
    <property type="project" value="UniProtKB-SubCell"/>
</dbReference>
<dbReference type="AlphaFoldDB" id="A0A9P1DUF8"/>
<keyword evidence="2" id="KW-0479">Metal-binding</keyword>
<name>A0A9P1DUF8_9DINO</name>
<evidence type="ECO:0000313" key="9">
    <source>
        <dbReference type="EMBL" id="CAI4016927.1"/>
    </source>
</evidence>
<dbReference type="SMART" id="SM00331">
    <property type="entry name" value="PP2C_SIG"/>
    <property type="match status" value="1"/>
</dbReference>
<evidence type="ECO:0000256" key="6">
    <source>
        <dbReference type="SAM" id="MobiDB-lite"/>
    </source>
</evidence>
<dbReference type="OrthoDB" id="10264738at2759"/>
<keyword evidence="4 5" id="KW-0904">Protein phosphatase</keyword>
<feature type="compositionally biased region" description="Basic and acidic residues" evidence="6">
    <location>
        <begin position="12"/>
        <end position="21"/>
    </location>
</feature>
<dbReference type="GO" id="GO:0003676">
    <property type="term" value="F:nucleic acid binding"/>
    <property type="evidence" value="ECO:0007669"/>
    <property type="project" value="InterPro"/>
</dbReference>
<evidence type="ECO:0000256" key="5">
    <source>
        <dbReference type="RuleBase" id="RU003465"/>
    </source>
</evidence>
<feature type="region of interest" description="Disordered" evidence="6">
    <location>
        <begin position="177"/>
        <end position="203"/>
    </location>
</feature>
<reference evidence="10 11" key="2">
    <citation type="submission" date="2024-05" db="EMBL/GenBank/DDBJ databases">
        <authorList>
            <person name="Chen Y."/>
            <person name="Shah S."/>
            <person name="Dougan E. K."/>
            <person name="Thang M."/>
            <person name="Chan C."/>
        </authorList>
    </citation>
    <scope>NUCLEOTIDE SEQUENCE [LARGE SCALE GENOMIC DNA]</scope>
</reference>
<proteinExistence type="inferred from homology"/>
<comment type="similarity">
    <text evidence="5">Belongs to the PP2C family.</text>
</comment>
<feature type="domain" description="CSD" evidence="8">
    <location>
        <begin position="93"/>
        <end position="174"/>
    </location>
</feature>
<feature type="region of interest" description="Disordered" evidence="6">
    <location>
        <begin position="631"/>
        <end position="685"/>
    </location>
</feature>
<evidence type="ECO:0000259" key="8">
    <source>
        <dbReference type="PROSITE" id="PS51857"/>
    </source>
</evidence>
<sequence length="685" mass="74083">MVAKEEAEEADVEAKAKRPRTDGVGVPPLFSQGGYSEASDGWWAHSGGEWLHNKTEMAYFHLPTGQIRVVLDESAELPAPANGKEQVEDEGPLLRGRVRWFNEKKGFGFIEPIDDAAKVLDKDLFVHRNQITGAKNGEAEGETEVFASLQAEEVVTFHLGQTDDGRMCAVRVKVAEADADEAEPQDGDAEDGDGEDASEASSVEIDLEEELKCGFHQDKAEGKETCEDYLVEKLKLPINVLGETATFVFFGVFDGHGGPYCAEHVSTHLAKNILARLRDRARNVSDEIAVKTALLGGFKQTEHNYLQHAKKTDDSSGSTACTMTVFGPDEQMRLRLFMANCGDSRAVLCTSGTAQRLTEDHKPNLPAEKKRIEAADGGVVEVQGVWRCVLPQKKRLTSKIAGLAVSRSFGDKDFKGPDIVSAEPEITVHEVDWDADEFVILATDGIWDVLSDKDSVALVRQHLQSGRTEEKAAEALVKRAREKGSQDDCTALVVRFSWANKGQQTDAAEPEGQGEEADAAAGTEEMEVGEEGEEEMMDDDDEAEAEALARMARAMAANAGAVLGPDGEEEAEEAEDAISSQAAPQKQAEDRDIFADGETEEQDEEAAGLKRWDKTNAAGALISPLFEGLGPTREELAADDGQDGQDGRGTVIGGLLKDVGGDKAEDNEKPPEAKEAVDADMDMFG</sequence>
<evidence type="ECO:0000256" key="4">
    <source>
        <dbReference type="ARBA" id="ARBA00022912"/>
    </source>
</evidence>
<reference evidence="9" key="1">
    <citation type="submission" date="2022-10" db="EMBL/GenBank/DDBJ databases">
        <authorList>
            <person name="Chen Y."/>
            <person name="Dougan E. K."/>
            <person name="Chan C."/>
            <person name="Rhodes N."/>
            <person name="Thang M."/>
        </authorList>
    </citation>
    <scope>NUCLEOTIDE SEQUENCE</scope>
</reference>
<dbReference type="CDD" id="cd00143">
    <property type="entry name" value="PP2Cc"/>
    <property type="match status" value="1"/>
</dbReference>
<feature type="compositionally biased region" description="Basic and acidic residues" evidence="6">
    <location>
        <begin position="659"/>
        <end position="677"/>
    </location>
</feature>
<comment type="caution">
    <text evidence="9">The sequence shown here is derived from an EMBL/GenBank/DDBJ whole genome shotgun (WGS) entry which is preliminary data.</text>
</comment>
<feature type="compositionally biased region" description="Acidic residues" evidence="6">
    <location>
        <begin position="177"/>
        <end position="198"/>
    </location>
</feature>
<dbReference type="Pfam" id="PF00313">
    <property type="entry name" value="CSD"/>
    <property type="match status" value="1"/>
</dbReference>
<evidence type="ECO:0000313" key="10">
    <source>
        <dbReference type="EMBL" id="CAL4804239.1"/>
    </source>
</evidence>
<dbReference type="Gene3D" id="2.40.50.140">
    <property type="entry name" value="Nucleic acid-binding proteins"/>
    <property type="match status" value="1"/>
</dbReference>
<dbReference type="InterPro" id="IPR015655">
    <property type="entry name" value="PP2C"/>
</dbReference>
<feature type="compositionally biased region" description="Acidic residues" evidence="6">
    <location>
        <begin position="508"/>
        <end position="542"/>
    </location>
</feature>
<feature type="compositionally biased region" description="Acidic residues" evidence="6">
    <location>
        <begin position="595"/>
        <end position="606"/>
    </location>
</feature>
<dbReference type="SUPFAM" id="SSF50249">
    <property type="entry name" value="Nucleic acid-binding proteins"/>
    <property type="match status" value="1"/>
</dbReference>
<dbReference type="CDD" id="cd04458">
    <property type="entry name" value="CSP_CDS"/>
    <property type="match status" value="1"/>
</dbReference>
<feature type="compositionally biased region" description="Acidic residues" evidence="6">
    <location>
        <begin position="1"/>
        <end position="11"/>
    </location>
</feature>
<dbReference type="Proteomes" id="UP001152797">
    <property type="component" value="Unassembled WGS sequence"/>
</dbReference>
<gene>
    <name evidence="9" type="ORF">C1SCF055_LOCUS41614</name>
</gene>
<feature type="region of interest" description="Disordered" evidence="6">
    <location>
        <begin position="1"/>
        <end position="30"/>
    </location>
</feature>
<dbReference type="EMBL" id="CAMXCT030006611">
    <property type="protein sequence ID" value="CAL4804240.1"/>
    <property type="molecule type" value="Genomic_DNA"/>
</dbReference>
<dbReference type="InterPro" id="IPR011129">
    <property type="entry name" value="CSD"/>
</dbReference>
<dbReference type="PROSITE" id="PS51857">
    <property type="entry name" value="CSD_2"/>
    <property type="match status" value="1"/>
</dbReference>
<dbReference type="SMART" id="SM00332">
    <property type="entry name" value="PP2Cc"/>
    <property type="match status" value="1"/>
</dbReference>
<evidence type="ECO:0000256" key="2">
    <source>
        <dbReference type="ARBA" id="ARBA00022723"/>
    </source>
</evidence>
<dbReference type="SMART" id="SM00357">
    <property type="entry name" value="CSP"/>
    <property type="match status" value="1"/>
</dbReference>
<dbReference type="EMBL" id="CAMXCT010006611">
    <property type="protein sequence ID" value="CAI4016927.1"/>
    <property type="molecule type" value="Genomic_DNA"/>
</dbReference>
<feature type="region of interest" description="Disordered" evidence="6">
    <location>
        <begin position="502"/>
        <end position="542"/>
    </location>
</feature>
<evidence type="ECO:0000256" key="1">
    <source>
        <dbReference type="ARBA" id="ARBA00004170"/>
    </source>
</evidence>
<evidence type="ECO:0000313" key="11">
    <source>
        <dbReference type="Proteomes" id="UP001152797"/>
    </source>
</evidence>
<dbReference type="EMBL" id="CAMXCT020006611">
    <property type="protein sequence ID" value="CAL1170302.1"/>
    <property type="molecule type" value="Genomic_DNA"/>
</dbReference>
<accession>A0A9P1DUF8</accession>
<feature type="region of interest" description="Disordered" evidence="6">
    <location>
        <begin position="565"/>
        <end position="615"/>
    </location>
</feature>
<dbReference type="InterPro" id="IPR002059">
    <property type="entry name" value="CSP_DNA-bd"/>
</dbReference>
<dbReference type="InterPro" id="IPR012340">
    <property type="entry name" value="NA-bd_OB-fold"/>
</dbReference>
<dbReference type="InterPro" id="IPR001932">
    <property type="entry name" value="PPM-type_phosphatase-like_dom"/>
</dbReference>
<dbReference type="PROSITE" id="PS01032">
    <property type="entry name" value="PPM_1"/>
    <property type="match status" value="1"/>
</dbReference>
<dbReference type="InterPro" id="IPR000222">
    <property type="entry name" value="PP2C_BS"/>
</dbReference>
<protein>
    <submittedName>
        <fullName evidence="10">PPM-type phosphatase domain-containing protein</fullName>
    </submittedName>
</protein>
<feature type="domain" description="PPM-type phosphatase" evidence="7">
    <location>
        <begin position="212"/>
        <end position="496"/>
    </location>
</feature>
<dbReference type="EMBL" id="CAMXCT030006611">
    <property type="protein sequence ID" value="CAL4804239.1"/>
    <property type="molecule type" value="Genomic_DNA"/>
</dbReference>
<dbReference type="GO" id="GO:0004722">
    <property type="term" value="F:protein serine/threonine phosphatase activity"/>
    <property type="evidence" value="ECO:0007669"/>
    <property type="project" value="InterPro"/>
</dbReference>
<dbReference type="PANTHER" id="PTHR47992">
    <property type="entry name" value="PROTEIN PHOSPHATASE"/>
    <property type="match status" value="1"/>
</dbReference>
<comment type="subcellular location">
    <subcellularLocation>
        <location evidence="1">Membrane</location>
        <topology evidence="1">Peripheral membrane protein</topology>
    </subcellularLocation>
</comment>
<dbReference type="Gene3D" id="3.60.40.10">
    <property type="entry name" value="PPM-type phosphatase domain"/>
    <property type="match status" value="1"/>
</dbReference>
<organism evidence="9">
    <name type="scientific">Cladocopium goreaui</name>
    <dbReference type="NCBI Taxonomy" id="2562237"/>
    <lineage>
        <taxon>Eukaryota</taxon>
        <taxon>Sar</taxon>
        <taxon>Alveolata</taxon>
        <taxon>Dinophyceae</taxon>
        <taxon>Suessiales</taxon>
        <taxon>Symbiodiniaceae</taxon>
        <taxon>Cladocopium</taxon>
    </lineage>
</organism>
<dbReference type="GO" id="GO:0046872">
    <property type="term" value="F:metal ion binding"/>
    <property type="evidence" value="ECO:0007669"/>
    <property type="project" value="UniProtKB-KW"/>
</dbReference>
<dbReference type="Pfam" id="PF00481">
    <property type="entry name" value="PP2C"/>
    <property type="match status" value="1"/>
</dbReference>
<evidence type="ECO:0000259" key="7">
    <source>
        <dbReference type="PROSITE" id="PS51746"/>
    </source>
</evidence>
<dbReference type="InterPro" id="IPR036457">
    <property type="entry name" value="PPM-type-like_dom_sf"/>
</dbReference>
<dbReference type="EMBL" id="CAMXCT020006611">
    <property type="protein sequence ID" value="CAL1170303.1"/>
    <property type="molecule type" value="Genomic_DNA"/>
</dbReference>
<keyword evidence="11" id="KW-1185">Reference proteome</keyword>